<name>A0A5N3ZZR3_PHOPY</name>
<organism evidence="2 3">
    <name type="scientific">Photinus pyralis</name>
    <name type="common">Common eastern firefly</name>
    <name type="synonym">Lampyris pyralis</name>
    <dbReference type="NCBI Taxonomy" id="7054"/>
    <lineage>
        <taxon>Eukaryota</taxon>
        <taxon>Metazoa</taxon>
        <taxon>Ecdysozoa</taxon>
        <taxon>Arthropoda</taxon>
        <taxon>Hexapoda</taxon>
        <taxon>Insecta</taxon>
        <taxon>Pterygota</taxon>
        <taxon>Neoptera</taxon>
        <taxon>Endopterygota</taxon>
        <taxon>Coleoptera</taxon>
        <taxon>Polyphaga</taxon>
        <taxon>Elateriformia</taxon>
        <taxon>Elateroidea</taxon>
        <taxon>Lampyridae</taxon>
        <taxon>Lampyrinae</taxon>
        <taxon>Photinus</taxon>
    </lineage>
</organism>
<evidence type="ECO:0000313" key="2">
    <source>
        <dbReference type="EMBL" id="KAB0790552.1"/>
    </source>
</evidence>
<comment type="caution">
    <text evidence="2">The sequence shown here is derived from an EMBL/GenBank/DDBJ whole genome shotgun (WGS) entry which is preliminary data.</text>
</comment>
<dbReference type="EMBL" id="VVIM01001125">
    <property type="protein sequence ID" value="KAB0790552.1"/>
    <property type="molecule type" value="Genomic_DNA"/>
</dbReference>
<gene>
    <name evidence="2" type="ORF">PPYR_15048</name>
</gene>
<feature type="region of interest" description="Disordered" evidence="1">
    <location>
        <begin position="1"/>
        <end position="37"/>
    </location>
</feature>
<evidence type="ECO:0000313" key="3">
    <source>
        <dbReference type="Proteomes" id="UP000327044"/>
    </source>
</evidence>
<sequence>MYTSLNTPASPSLSSTSSMPSSSGENGQEEFRSIEMNGHENEVDYKLRIKRLVNRIELGKQSRRIYPQLELESLPYHGFYRHVNEDAAKIDLFQYQTYLDSCS</sequence>
<protein>
    <submittedName>
        <fullName evidence="2">Uncharacterized protein</fullName>
    </submittedName>
</protein>
<dbReference type="Proteomes" id="UP000327044">
    <property type="component" value="Unassembled WGS sequence"/>
</dbReference>
<reference evidence="2 3" key="1">
    <citation type="journal article" date="2018" name="Elife">
        <title>Firefly genomes illuminate parallel origins of bioluminescence in beetles.</title>
        <authorList>
            <person name="Fallon T.R."/>
            <person name="Lower S.E."/>
            <person name="Chang C.H."/>
            <person name="Bessho-Uehara M."/>
            <person name="Martin G.J."/>
            <person name="Bewick A.J."/>
            <person name="Behringer M."/>
            <person name="Debat H.J."/>
            <person name="Wong I."/>
            <person name="Day J.C."/>
            <person name="Suvorov A."/>
            <person name="Silva C.J."/>
            <person name="Stanger-Hall K.F."/>
            <person name="Hall D.W."/>
            <person name="Schmitz R.J."/>
            <person name="Nelson D.R."/>
            <person name="Lewis S.M."/>
            <person name="Shigenobu S."/>
            <person name="Bybee S.M."/>
            <person name="Larracuente A.M."/>
            <person name="Oba Y."/>
            <person name="Weng J.K."/>
        </authorList>
    </citation>
    <scope>NUCLEOTIDE SEQUENCE [LARGE SCALE GENOMIC DNA]</scope>
    <source>
        <strain evidence="2">1611_PpyrPB1</strain>
        <tissue evidence="2">Whole body</tissue>
    </source>
</reference>
<keyword evidence="3" id="KW-1185">Reference proteome</keyword>
<dbReference type="InParanoid" id="A0A5N3ZZR3"/>
<feature type="compositionally biased region" description="Low complexity" evidence="1">
    <location>
        <begin position="1"/>
        <end position="23"/>
    </location>
</feature>
<evidence type="ECO:0000256" key="1">
    <source>
        <dbReference type="SAM" id="MobiDB-lite"/>
    </source>
</evidence>
<proteinExistence type="predicted"/>
<accession>A0A5N3ZZR3</accession>
<dbReference type="AlphaFoldDB" id="A0A5N3ZZR3"/>